<reference evidence="3" key="1">
    <citation type="journal article" date="2010" name="J. Bacteriol.">
        <title>Characterization of the replication, transfer, and plasmid/lytic phage cycle of the Streptomyces plasmid-phage pZL12.</title>
        <authorList>
            <person name="Zhong L."/>
            <person name="Cheng Q."/>
            <person name="Tian X."/>
            <person name="Zhao L."/>
            <person name="Qin Z."/>
        </authorList>
    </citation>
    <scope>NUCLEOTIDE SEQUENCE</scope>
    <source>
        <strain evidence="3">W9</strain>
        <plasmid evidence="3">pCQ3</plasmid>
    </source>
</reference>
<gene>
    <name evidence="3" type="ORF">pCQ3.64</name>
</gene>
<protein>
    <submittedName>
        <fullName evidence="3">PCQ3_64</fullName>
    </submittedName>
</protein>
<keyword evidence="2" id="KW-0472">Membrane</keyword>
<organism evidence="3">
    <name type="scientific">Streptomyces sp. W9</name>
    <dbReference type="NCBI Taxonomy" id="682410"/>
    <lineage>
        <taxon>Bacteria</taxon>
        <taxon>Bacillati</taxon>
        <taxon>Actinomycetota</taxon>
        <taxon>Actinomycetes</taxon>
        <taxon>Kitasatosporales</taxon>
        <taxon>Streptomycetaceae</taxon>
        <taxon>Streptomyces</taxon>
    </lineage>
</organism>
<feature type="region of interest" description="Disordered" evidence="1">
    <location>
        <begin position="1"/>
        <end position="25"/>
    </location>
</feature>
<evidence type="ECO:0000256" key="2">
    <source>
        <dbReference type="SAM" id="Phobius"/>
    </source>
</evidence>
<evidence type="ECO:0000313" key="3">
    <source>
        <dbReference type="EMBL" id="ACX85565.1"/>
    </source>
</evidence>
<geneLocation type="plasmid" evidence="3">
    <name>pCQ3</name>
</geneLocation>
<feature type="transmembrane region" description="Helical" evidence="2">
    <location>
        <begin position="38"/>
        <end position="58"/>
    </location>
</feature>
<accession>D0UZB3</accession>
<name>D0UZB3_9ACTN</name>
<proteinExistence type="predicted"/>
<keyword evidence="2" id="KW-0812">Transmembrane</keyword>
<dbReference type="EMBL" id="GQ983381">
    <property type="protein sequence ID" value="ACX85565.1"/>
    <property type="molecule type" value="Genomic_DNA"/>
</dbReference>
<keyword evidence="2" id="KW-1133">Transmembrane helix</keyword>
<keyword evidence="3" id="KW-0614">Plasmid</keyword>
<evidence type="ECO:0000256" key="1">
    <source>
        <dbReference type="SAM" id="MobiDB-lite"/>
    </source>
</evidence>
<feature type="compositionally biased region" description="Basic and acidic residues" evidence="1">
    <location>
        <begin position="16"/>
        <end position="25"/>
    </location>
</feature>
<sequence length="163" mass="17858">MATRRTRGWSMPDAEGTSRSEERRAALAAWRQKHEKKLAVAAKVAAAVAVVALAVAVARRASTDEDWEADEPVNARTKTPEEEAFEEIVHAAAEHTARIEGVSVQGFAVEARVRSKRGTWNASFSFNSETGHYHYSCPYPDANAPQFLGDTIQELYKEAVGIG</sequence>
<dbReference type="AlphaFoldDB" id="D0UZB3"/>